<feature type="transmembrane region" description="Helical" evidence="6">
    <location>
        <begin position="35"/>
        <end position="57"/>
    </location>
</feature>
<dbReference type="InterPro" id="IPR005828">
    <property type="entry name" value="MFS_sugar_transport-like"/>
</dbReference>
<keyword evidence="4 6" id="KW-1133">Transmembrane helix</keyword>
<sequence>MKAAVVLSLISAFQIFHQGLVNTYALNYPFTLWQISALSASFPIGKFFGTAFVFAVYRRFSLRHTLYLDATLLVFGSVVSVLPSWFFLCVGRFLIGIGSGMGFISANVAIFELTSFSERPRVFFIGAILYATAIFFANVVTLLGSLPYLLLVLVTNLPTFFSGVIFLKNQNLLEDLSDYVEDALVVEEFPPMRDPFWLAIILMVLNVTIGVPIVMSFSAVIFVAFGLSSTYASVFSTVYPVAQILLLLLLRRFPLGRRVLVLGGFGGCLMAMFLLLLTLENEAIDPTFRKYSLAVLFLVLAVASGIPCNSALCLITEQFETQSLRIKGCANSRMIMWILSAIR</sequence>
<dbReference type="WBParaSite" id="L893_g15097.t2">
    <property type="protein sequence ID" value="L893_g15097.t2"/>
    <property type="gene ID" value="L893_g15097"/>
</dbReference>
<dbReference type="GO" id="GO:0015149">
    <property type="term" value="F:hexose transmembrane transporter activity"/>
    <property type="evidence" value="ECO:0007669"/>
    <property type="project" value="TreeGrafter"/>
</dbReference>
<dbReference type="InterPro" id="IPR036259">
    <property type="entry name" value="MFS_trans_sf"/>
</dbReference>
<dbReference type="InterPro" id="IPR045263">
    <property type="entry name" value="GLUT"/>
</dbReference>
<keyword evidence="3 6" id="KW-0812">Transmembrane</keyword>
<evidence type="ECO:0000256" key="4">
    <source>
        <dbReference type="ARBA" id="ARBA00022989"/>
    </source>
</evidence>
<feature type="transmembrane region" description="Helical" evidence="6">
    <location>
        <begin position="148"/>
        <end position="167"/>
    </location>
</feature>
<dbReference type="GO" id="GO:0016020">
    <property type="term" value="C:membrane"/>
    <property type="evidence" value="ECO:0007669"/>
    <property type="project" value="UniProtKB-SubCell"/>
</dbReference>
<evidence type="ECO:0000256" key="3">
    <source>
        <dbReference type="ARBA" id="ARBA00022692"/>
    </source>
</evidence>
<feature type="transmembrane region" description="Helical" evidence="6">
    <location>
        <begin position="196"/>
        <end position="225"/>
    </location>
</feature>
<evidence type="ECO:0000313" key="8">
    <source>
        <dbReference type="WBParaSite" id="L893_g15097.t2"/>
    </source>
</evidence>
<dbReference type="SUPFAM" id="SSF103473">
    <property type="entry name" value="MFS general substrate transporter"/>
    <property type="match status" value="1"/>
</dbReference>
<feature type="transmembrane region" description="Helical" evidence="6">
    <location>
        <begin position="122"/>
        <end position="142"/>
    </location>
</feature>
<proteinExistence type="predicted"/>
<keyword evidence="7" id="KW-1185">Reference proteome</keyword>
<name>A0A1I7YD24_9BILA</name>
<evidence type="ECO:0000313" key="7">
    <source>
        <dbReference type="Proteomes" id="UP000095287"/>
    </source>
</evidence>
<keyword evidence="2" id="KW-0813">Transport</keyword>
<dbReference type="Gene3D" id="1.20.1250.20">
    <property type="entry name" value="MFS general substrate transporter like domains"/>
    <property type="match status" value="2"/>
</dbReference>
<organism evidence="7 8">
    <name type="scientific">Steinernema glaseri</name>
    <dbReference type="NCBI Taxonomy" id="37863"/>
    <lineage>
        <taxon>Eukaryota</taxon>
        <taxon>Metazoa</taxon>
        <taxon>Ecdysozoa</taxon>
        <taxon>Nematoda</taxon>
        <taxon>Chromadorea</taxon>
        <taxon>Rhabditida</taxon>
        <taxon>Tylenchina</taxon>
        <taxon>Panagrolaimomorpha</taxon>
        <taxon>Strongyloidoidea</taxon>
        <taxon>Steinernematidae</taxon>
        <taxon>Steinernema</taxon>
    </lineage>
</organism>
<protein>
    <submittedName>
        <fullName evidence="8">MFS domain-containing protein</fullName>
    </submittedName>
</protein>
<keyword evidence="5 6" id="KW-0472">Membrane</keyword>
<feature type="transmembrane region" description="Helical" evidence="6">
    <location>
        <begin position="93"/>
        <end position="110"/>
    </location>
</feature>
<dbReference type="Pfam" id="PF00083">
    <property type="entry name" value="Sugar_tr"/>
    <property type="match status" value="2"/>
</dbReference>
<reference evidence="8" key="1">
    <citation type="submission" date="2016-11" db="UniProtKB">
        <authorList>
            <consortium name="WormBaseParasite"/>
        </authorList>
    </citation>
    <scope>IDENTIFICATION</scope>
</reference>
<feature type="transmembrane region" description="Helical" evidence="6">
    <location>
        <begin position="66"/>
        <end position="87"/>
    </location>
</feature>
<dbReference type="Proteomes" id="UP000095287">
    <property type="component" value="Unplaced"/>
</dbReference>
<evidence type="ECO:0000256" key="2">
    <source>
        <dbReference type="ARBA" id="ARBA00022448"/>
    </source>
</evidence>
<accession>A0A1I7YD24</accession>
<evidence type="ECO:0000256" key="1">
    <source>
        <dbReference type="ARBA" id="ARBA00004370"/>
    </source>
</evidence>
<feature type="transmembrane region" description="Helical" evidence="6">
    <location>
        <begin position="231"/>
        <end position="250"/>
    </location>
</feature>
<dbReference type="AlphaFoldDB" id="A0A1I7YD24"/>
<evidence type="ECO:0000256" key="5">
    <source>
        <dbReference type="ARBA" id="ARBA00023136"/>
    </source>
</evidence>
<feature type="transmembrane region" description="Helical" evidence="6">
    <location>
        <begin position="291"/>
        <end position="315"/>
    </location>
</feature>
<evidence type="ECO:0000256" key="6">
    <source>
        <dbReference type="SAM" id="Phobius"/>
    </source>
</evidence>
<comment type="subcellular location">
    <subcellularLocation>
        <location evidence="1">Membrane</location>
    </subcellularLocation>
</comment>
<feature type="transmembrane region" description="Helical" evidence="6">
    <location>
        <begin position="259"/>
        <end position="279"/>
    </location>
</feature>
<dbReference type="PANTHER" id="PTHR23503:SF8">
    <property type="entry name" value="FACILITATED GLUCOSE TRANSPORTER PROTEIN 1"/>
    <property type="match status" value="1"/>
</dbReference>
<dbReference type="PANTHER" id="PTHR23503">
    <property type="entry name" value="SOLUTE CARRIER FAMILY 2"/>
    <property type="match status" value="1"/>
</dbReference>